<evidence type="ECO:0000313" key="1">
    <source>
        <dbReference type="EMBL" id="QRD03076.1"/>
    </source>
</evidence>
<dbReference type="Proteomes" id="UP000663193">
    <property type="component" value="Chromosome 14"/>
</dbReference>
<keyword evidence="2" id="KW-1185">Reference proteome</keyword>
<protein>
    <submittedName>
        <fullName evidence="1">Uncharacterized protein</fullName>
    </submittedName>
</protein>
<dbReference type="EMBL" id="CP069036">
    <property type="protein sequence ID" value="QRD03076.1"/>
    <property type="molecule type" value="Genomic_DNA"/>
</dbReference>
<dbReference type="VEuPathDB" id="FungiDB:JI435_419060"/>
<dbReference type="AlphaFoldDB" id="A0A7U2FD57"/>
<name>A0A7U2FD57_PHANO</name>
<organism evidence="1 2">
    <name type="scientific">Phaeosphaeria nodorum (strain SN15 / ATCC MYA-4574 / FGSC 10173)</name>
    <name type="common">Glume blotch fungus</name>
    <name type="synonym">Parastagonospora nodorum</name>
    <dbReference type="NCBI Taxonomy" id="321614"/>
    <lineage>
        <taxon>Eukaryota</taxon>
        <taxon>Fungi</taxon>
        <taxon>Dikarya</taxon>
        <taxon>Ascomycota</taxon>
        <taxon>Pezizomycotina</taxon>
        <taxon>Dothideomycetes</taxon>
        <taxon>Pleosporomycetidae</taxon>
        <taxon>Pleosporales</taxon>
        <taxon>Pleosporineae</taxon>
        <taxon>Phaeosphaeriaceae</taxon>
        <taxon>Parastagonospora</taxon>
    </lineage>
</organism>
<evidence type="ECO:0000313" key="2">
    <source>
        <dbReference type="Proteomes" id="UP000663193"/>
    </source>
</evidence>
<accession>A0A7U2FD57</accession>
<reference evidence="2" key="1">
    <citation type="journal article" date="2021" name="BMC Genomics">
        <title>Chromosome-level genome assembly and manually-curated proteome of model necrotroph Parastagonospora nodorum Sn15 reveals a genome-wide trove of candidate effector homologs, and redundancy of virulence-related functions within an accessory chromosome.</title>
        <authorList>
            <person name="Bertazzoni S."/>
            <person name="Jones D.A.B."/>
            <person name="Phan H.T."/>
            <person name="Tan K.-C."/>
            <person name="Hane J.K."/>
        </authorList>
    </citation>
    <scope>NUCLEOTIDE SEQUENCE [LARGE SCALE GENOMIC DNA]</scope>
    <source>
        <strain evidence="2">SN15 / ATCC MYA-4574 / FGSC 10173)</strain>
    </source>
</reference>
<gene>
    <name evidence="1" type="ORF">JI435_419060</name>
</gene>
<proteinExistence type="predicted"/>
<sequence>MDSTASQTQTAMILVIKKRCDCREIEQVGSHGQVDERAKLVGTKSRSRGGAILPWAWRRIKR</sequence>